<dbReference type="InterPro" id="IPR045357">
    <property type="entry name" value="Aminopeptidase_N-like_N"/>
</dbReference>
<comment type="similarity">
    <text evidence="1">Belongs to the peptidase M1 family.</text>
</comment>
<dbReference type="RefSeq" id="XP_013171712.1">
    <property type="nucleotide sequence ID" value="XM_013316258.1"/>
</dbReference>
<name>A0AAJ6ZFS4_PAPXU</name>
<dbReference type="Pfam" id="PF01433">
    <property type="entry name" value="Peptidase_M1"/>
    <property type="match status" value="1"/>
</dbReference>
<dbReference type="InterPro" id="IPR050344">
    <property type="entry name" value="Peptidase_M1_aminopeptidases"/>
</dbReference>
<organism evidence="5">
    <name type="scientific">Papilio xuthus</name>
    <name type="common">Asian swallowtail butterfly</name>
    <dbReference type="NCBI Taxonomy" id="66420"/>
    <lineage>
        <taxon>Eukaryota</taxon>
        <taxon>Metazoa</taxon>
        <taxon>Ecdysozoa</taxon>
        <taxon>Arthropoda</taxon>
        <taxon>Hexapoda</taxon>
        <taxon>Insecta</taxon>
        <taxon>Pterygota</taxon>
        <taxon>Neoptera</taxon>
        <taxon>Endopterygota</taxon>
        <taxon>Lepidoptera</taxon>
        <taxon>Glossata</taxon>
        <taxon>Ditrysia</taxon>
        <taxon>Papilionoidea</taxon>
        <taxon>Papilionidae</taxon>
        <taxon>Papilioninae</taxon>
        <taxon>Papilio</taxon>
    </lineage>
</organism>
<dbReference type="GO" id="GO:0006508">
    <property type="term" value="P:proteolysis"/>
    <property type="evidence" value="ECO:0007669"/>
    <property type="project" value="TreeGrafter"/>
</dbReference>
<dbReference type="InterPro" id="IPR042097">
    <property type="entry name" value="Aminopeptidase_N-like_N_sf"/>
</dbReference>
<dbReference type="GO" id="GO:0070006">
    <property type="term" value="F:metalloaminopeptidase activity"/>
    <property type="evidence" value="ECO:0007669"/>
    <property type="project" value="TreeGrafter"/>
</dbReference>
<evidence type="ECO:0000259" key="4">
    <source>
        <dbReference type="Pfam" id="PF17900"/>
    </source>
</evidence>
<feature type="domain" description="ERAP1-like C-terminal" evidence="3">
    <location>
        <begin position="604"/>
        <end position="914"/>
    </location>
</feature>
<dbReference type="Gene3D" id="1.25.50.20">
    <property type="match status" value="1"/>
</dbReference>
<dbReference type="GO" id="GO:0005615">
    <property type="term" value="C:extracellular space"/>
    <property type="evidence" value="ECO:0007669"/>
    <property type="project" value="TreeGrafter"/>
</dbReference>
<proteinExistence type="inferred from homology"/>
<dbReference type="PANTHER" id="PTHR11533">
    <property type="entry name" value="PROTEASE M1 ZINC METALLOPROTEASE"/>
    <property type="match status" value="1"/>
</dbReference>
<dbReference type="Pfam" id="PF17900">
    <property type="entry name" value="Peptidase_M1_N"/>
    <property type="match status" value="1"/>
</dbReference>
<dbReference type="InterPro" id="IPR024571">
    <property type="entry name" value="ERAP1-like_C_dom"/>
</dbReference>
<gene>
    <name evidence="5" type="primary">LOC106120806</name>
</gene>
<evidence type="ECO:0000313" key="5">
    <source>
        <dbReference type="RefSeq" id="XP_013171712.1"/>
    </source>
</evidence>
<dbReference type="InterPro" id="IPR014782">
    <property type="entry name" value="Peptidase_M1_dom"/>
</dbReference>
<protein>
    <submittedName>
        <fullName evidence="5">Membrane alanyl aminopeptidase-like isoform X2</fullName>
    </submittedName>
</protein>
<feature type="domain" description="Aminopeptidase N-like N-terminal" evidence="4">
    <location>
        <begin position="91"/>
        <end position="229"/>
    </location>
</feature>
<evidence type="ECO:0000259" key="2">
    <source>
        <dbReference type="Pfam" id="PF01433"/>
    </source>
</evidence>
<dbReference type="SUPFAM" id="SSF55486">
    <property type="entry name" value="Metalloproteases ('zincins'), catalytic domain"/>
    <property type="match status" value="1"/>
</dbReference>
<dbReference type="Gene3D" id="1.10.390.10">
    <property type="entry name" value="Neutral Protease Domain 2"/>
    <property type="match status" value="1"/>
</dbReference>
<dbReference type="GO" id="GO:0008270">
    <property type="term" value="F:zinc ion binding"/>
    <property type="evidence" value="ECO:0007669"/>
    <property type="project" value="InterPro"/>
</dbReference>
<dbReference type="GO" id="GO:0005737">
    <property type="term" value="C:cytoplasm"/>
    <property type="evidence" value="ECO:0007669"/>
    <property type="project" value="TreeGrafter"/>
</dbReference>
<dbReference type="Pfam" id="PF11838">
    <property type="entry name" value="ERAP1_C"/>
    <property type="match status" value="1"/>
</dbReference>
<evidence type="ECO:0000259" key="3">
    <source>
        <dbReference type="Pfam" id="PF11838"/>
    </source>
</evidence>
<reference evidence="5" key="1">
    <citation type="submission" date="2025-08" db="UniProtKB">
        <authorList>
            <consortium name="RefSeq"/>
        </authorList>
    </citation>
    <scope>IDENTIFICATION</scope>
</reference>
<dbReference type="GO" id="GO:0016020">
    <property type="term" value="C:membrane"/>
    <property type="evidence" value="ECO:0007669"/>
    <property type="project" value="TreeGrafter"/>
</dbReference>
<dbReference type="AlphaFoldDB" id="A0AAJ6ZFS4"/>
<evidence type="ECO:0000256" key="1">
    <source>
        <dbReference type="ARBA" id="ARBA00010136"/>
    </source>
</evidence>
<dbReference type="Proteomes" id="UP000694872">
    <property type="component" value="Unplaced"/>
</dbReference>
<dbReference type="Gene3D" id="2.60.40.1730">
    <property type="entry name" value="tricorn interacting facor f3 domain"/>
    <property type="match status" value="1"/>
</dbReference>
<dbReference type="PANTHER" id="PTHR11533:SF294">
    <property type="entry name" value="THYROTROPIN-RELEASING HORMONE-DEGRADING ECTOENZYME"/>
    <property type="match status" value="1"/>
</dbReference>
<dbReference type="GO" id="GO:0043171">
    <property type="term" value="P:peptide catabolic process"/>
    <property type="evidence" value="ECO:0007669"/>
    <property type="project" value="TreeGrafter"/>
</dbReference>
<feature type="domain" description="Peptidase M1 membrane alanine aminopeptidase" evidence="2">
    <location>
        <begin position="346"/>
        <end position="529"/>
    </location>
</feature>
<dbReference type="GO" id="GO:0042277">
    <property type="term" value="F:peptide binding"/>
    <property type="evidence" value="ECO:0007669"/>
    <property type="project" value="TreeGrafter"/>
</dbReference>
<dbReference type="GeneID" id="106120806"/>
<dbReference type="InterPro" id="IPR027268">
    <property type="entry name" value="Peptidase_M4/M1_CTD_sf"/>
</dbReference>
<accession>A0AAJ6ZFS4</accession>
<dbReference type="Gene3D" id="2.60.40.1910">
    <property type="match status" value="1"/>
</dbReference>
<dbReference type="SUPFAM" id="SSF63737">
    <property type="entry name" value="Leukotriene A4 hydrolase N-terminal domain"/>
    <property type="match status" value="1"/>
</dbReference>
<sequence>MKKIVKMSVIRTISYLTLIVTISALPIKNQIIEVPDLIIEPEIIKVANLNVTEIKESNDTVVIDKTEQNILKNSDTGSRNQVRPGMSVSNYDVEITRNGDTFTGRLLAQVIVEDPSTREDDIVFQVEGLTIDSVQFSMAGGSNFQNADFGVDDGLLEISTGIEATLYNFRIEYRGSLQETGFGLYVGRYFNDGTYLAMNLHPTYARRVFPCIDEPNQSSTIRFTFNNVEYDNLVVNSMLEDNSQTHFRPLQGPPHLWGMVAHNLNNAYFPTPNVVLNGRPQVLNQEAQASIAINHYYHALNEWTNKPYLEIILNQNGRMNIVALPDSDRDWYALSTVCIWEPYVFMEINHSVKQRQLALTRIAEMMSKQWFGYVIHPENWRFQWVTSGLSTYAGYEVLKDFQDGPLDTDNALLDVNTLFVTEVIQESLLRDAYINTQALEPSEDIFNEEDIRHNVNGLLKYKAPAIMRMLRLVLGGADDDFIQLAARALLNSRSLQTVNSLNFYDAINSEWLFGGAEIIGNIQDFLEAWVQATGYPTIHVGLRQGGVLITQERFAFSPVTQRNYEIPITYTTSENPNFGDDNIHPISVIDGTTTLDLDIDEEGWIIFNIQAQGYYRVNYDPDLWDNLIEALEDPERREQIHPLNRAALLDDALNLARASKIDYEIALRIALTMEHETEYAVWKAFVRNMNFLRKRLTAMVEEDDDLDQDIYLRMVRRAIVAFEDEIGFQPERVTEPAMVSLTRGLVMDHACRSNYDPCIAVAIDLFYDPNNNEVVNPDIPRDLRPAVYCTMVREGDEDTRTALYERLEIEPSYYERIVILESLACSQDAGFIRTLLEETVANNSPYSAEESVRIFKAVAESSYQNARLALSFISLRTNEIRNRYGGADKLEEIILTLGENMANADLSTDFINWTGSRNNNLDDSENFAERVASHVDENVDWDNAQLEYVYEWIDENDASTVFVSAILITLSLVITIFNN</sequence>